<proteinExistence type="predicted"/>
<evidence type="ECO:0000256" key="2">
    <source>
        <dbReference type="SAM" id="MobiDB-lite"/>
    </source>
</evidence>
<dbReference type="PANTHER" id="PTHR45589:SF1">
    <property type="entry name" value="WD REPEAT DOMAIN 62, ISOFORM G"/>
    <property type="match status" value="1"/>
</dbReference>
<dbReference type="SUPFAM" id="SSF50978">
    <property type="entry name" value="WD40 repeat-like"/>
    <property type="match status" value="2"/>
</dbReference>
<reference evidence="3 4" key="1">
    <citation type="submission" date="2024-04" db="EMBL/GenBank/DDBJ databases">
        <authorList>
            <consortium name="Genoscope - CEA"/>
            <person name="William W."/>
        </authorList>
    </citation>
    <scope>NUCLEOTIDE SEQUENCE [LARGE SCALE GENOMIC DNA]</scope>
</reference>
<gene>
    <name evidence="3" type="ORF">GSLYS_00001896001</name>
</gene>
<dbReference type="Gene3D" id="2.130.10.10">
    <property type="entry name" value="YVTN repeat-like/Quinoprotein amine dehydrogenase"/>
    <property type="match status" value="4"/>
</dbReference>
<dbReference type="Pfam" id="PF00400">
    <property type="entry name" value="WD40"/>
    <property type="match status" value="3"/>
</dbReference>
<evidence type="ECO:0000313" key="4">
    <source>
        <dbReference type="Proteomes" id="UP001497497"/>
    </source>
</evidence>
<feature type="compositionally biased region" description="Polar residues" evidence="2">
    <location>
        <begin position="20"/>
        <end position="29"/>
    </location>
</feature>
<dbReference type="AlphaFoldDB" id="A0AAV2H669"/>
<accession>A0AAV2H669</accession>
<protein>
    <submittedName>
        <fullName evidence="3">Uncharacterized protein</fullName>
    </submittedName>
</protein>
<evidence type="ECO:0000313" key="3">
    <source>
        <dbReference type="EMBL" id="CAL1527726.1"/>
    </source>
</evidence>
<dbReference type="PROSITE" id="PS50294">
    <property type="entry name" value="WD_REPEATS_REGION"/>
    <property type="match status" value="1"/>
</dbReference>
<organism evidence="3 4">
    <name type="scientific">Lymnaea stagnalis</name>
    <name type="common">Great pond snail</name>
    <name type="synonym">Helix stagnalis</name>
    <dbReference type="NCBI Taxonomy" id="6523"/>
    <lineage>
        <taxon>Eukaryota</taxon>
        <taxon>Metazoa</taxon>
        <taxon>Spiralia</taxon>
        <taxon>Lophotrochozoa</taxon>
        <taxon>Mollusca</taxon>
        <taxon>Gastropoda</taxon>
        <taxon>Heterobranchia</taxon>
        <taxon>Euthyneura</taxon>
        <taxon>Panpulmonata</taxon>
        <taxon>Hygrophila</taxon>
        <taxon>Lymnaeoidea</taxon>
        <taxon>Lymnaeidae</taxon>
        <taxon>Lymnaea</taxon>
    </lineage>
</organism>
<feature type="repeat" description="WD" evidence="1">
    <location>
        <begin position="715"/>
        <end position="748"/>
    </location>
</feature>
<dbReference type="PROSITE" id="PS50082">
    <property type="entry name" value="WD_REPEATS_2"/>
    <property type="match status" value="1"/>
</dbReference>
<dbReference type="InterPro" id="IPR052779">
    <property type="entry name" value="WDR62"/>
</dbReference>
<dbReference type="Proteomes" id="UP001497497">
    <property type="component" value="Unassembled WGS sequence"/>
</dbReference>
<dbReference type="InterPro" id="IPR036322">
    <property type="entry name" value="WD40_repeat_dom_sf"/>
</dbReference>
<evidence type="ECO:0000256" key="1">
    <source>
        <dbReference type="PROSITE-ProRule" id="PRU00221"/>
    </source>
</evidence>
<dbReference type="EMBL" id="CAXITT010000021">
    <property type="protein sequence ID" value="CAL1527726.1"/>
    <property type="molecule type" value="Genomic_DNA"/>
</dbReference>
<dbReference type="PANTHER" id="PTHR45589">
    <property type="entry name" value="WD REPEAT DOMAIN 62, ISOFORM G"/>
    <property type="match status" value="1"/>
</dbReference>
<dbReference type="InterPro" id="IPR015943">
    <property type="entry name" value="WD40/YVTN_repeat-like_dom_sf"/>
</dbReference>
<keyword evidence="4" id="KW-1185">Reference proteome</keyword>
<sequence>MLHQRPSATVDPFQMYESGLKQNDGSLSSRAVVGLPSRPPTGREKTMSQETSARPFHRIERPLSSPPPRLKLRLALGMGCFTGSCLAVNPASGTLAYPASGVTVLLDIVNSKQRGYIHQAQQTISCVKFSPDGSLLLIGELGYMPPLRVWCIQQEMEVTKFIGHEYGIVGASFSKDMDLVVSVGTRHDGFINVWGWPSKNRLACNRFAEDIFAMSFSSRDTFFITCGVHHVKFWYPVPIKKEPNKYFPLRPYLSTLYGRPAILGEIKNSTFVDVVCGSESSQDFVYCVTKCGIVCKLSTGREVKVYKRLQNTQLSSLQVHGNQLMVGSICGHVYFFDALTLDFKATVALPLDICFAEQVIKSQTSTLEAIVDQHKANIFLALDHCHHLLTAALTNGSLCIWDVSDLSNIKQKYYSVNHSKAITGLDLMKSGDKAKNKETIVTVSHDATVRLWEIAMSKGICCKSSKTIYTEFDRNEPVIEEALGLHDTIDSSMDEKLITAVKISPERDYIVTGNSRGAISVYTTSTLENVKTIHRHTRGVSTLNIYSGSRLNLRLLASGGRDRVINIFDINHEFVLLNTLNIHSSSVNSVALCCVNETMTLFSSGLDRSLVMCKSRLEEVPKFKPFRCRHTACSVIDIVVCAKECLIGVGRINGEVSIIDAGTCKEFKRYNVCINESARLEKIQIDPGTNLMLSACTDRSINVFSFSHGLLLATVHGHAKSVSGLHFSHNMKFIVSTSKDGCVFIWGLPNRVLQNGTRLLKLGVQALAKTIEISNSDSKVNQRNNAIQLPDLEISTKHSPLEYIASARKKMQRVVTVEIGKTPNFAYKQEDGEEDNSEGFIEEFSLTDDLIKMKFDERCRGFSKDARKVSVPLIGTSDTRVLQKSTSDAMFSGNTEERSGDCFLAPPPTCETPPVFIEEVDMDQSTIENVLHPDGSIDEPMELQETG</sequence>
<feature type="region of interest" description="Disordered" evidence="2">
    <location>
        <begin position="1"/>
        <end position="54"/>
    </location>
</feature>
<name>A0AAV2H669_LYMST</name>
<comment type="caution">
    <text evidence="3">The sequence shown here is derived from an EMBL/GenBank/DDBJ whole genome shotgun (WGS) entry which is preliminary data.</text>
</comment>
<dbReference type="InterPro" id="IPR001680">
    <property type="entry name" value="WD40_rpt"/>
</dbReference>
<dbReference type="SMART" id="SM00320">
    <property type="entry name" value="WD40"/>
    <property type="match status" value="11"/>
</dbReference>
<keyword evidence="1" id="KW-0853">WD repeat</keyword>